<dbReference type="AlphaFoldDB" id="A0A7Z7GEW5"/>
<dbReference type="EMBL" id="FOQZ01000003">
    <property type="protein sequence ID" value="SFI60757.1"/>
    <property type="molecule type" value="Genomic_DNA"/>
</dbReference>
<accession>A0A7Z7GEW5</accession>
<dbReference type="PANTHER" id="PTHR30543:SF21">
    <property type="entry name" value="NAD(P)H-DEPENDENT FMN REDUCTASE LOT6"/>
    <property type="match status" value="1"/>
</dbReference>
<dbReference type="InterPro" id="IPR005025">
    <property type="entry name" value="FMN_Rdtase-like_dom"/>
</dbReference>
<gene>
    <name evidence="2" type="ORF">SAMN04487751_2360</name>
</gene>
<dbReference type="PANTHER" id="PTHR30543">
    <property type="entry name" value="CHROMATE REDUCTASE"/>
    <property type="match status" value="1"/>
</dbReference>
<dbReference type="GO" id="GO:0016491">
    <property type="term" value="F:oxidoreductase activity"/>
    <property type="evidence" value="ECO:0007669"/>
    <property type="project" value="InterPro"/>
</dbReference>
<proteinExistence type="predicted"/>
<dbReference type="InterPro" id="IPR050712">
    <property type="entry name" value="NAD(P)H-dep_reductase"/>
</dbReference>
<feature type="domain" description="NADPH-dependent FMN reductase-like" evidence="1">
    <location>
        <begin position="1"/>
        <end position="152"/>
    </location>
</feature>
<comment type="caution">
    <text evidence="2">The sequence shown here is derived from an EMBL/GenBank/DDBJ whole genome shotgun (WGS) entry which is preliminary data.</text>
</comment>
<dbReference type="Proteomes" id="UP000198702">
    <property type="component" value="Unassembled WGS sequence"/>
</dbReference>
<reference evidence="2 3" key="1">
    <citation type="submission" date="2016-10" db="EMBL/GenBank/DDBJ databases">
        <authorList>
            <person name="Varghese N."/>
            <person name="Submissions S."/>
        </authorList>
    </citation>
    <scope>NUCLEOTIDE SEQUENCE [LARGE SCALE GENOMIC DNA]</scope>
    <source>
        <strain evidence="2 3">UNC380MFSha3.1</strain>
    </source>
</reference>
<dbReference type="GO" id="GO:0010181">
    <property type="term" value="F:FMN binding"/>
    <property type="evidence" value="ECO:0007669"/>
    <property type="project" value="TreeGrafter"/>
</dbReference>
<dbReference type="Pfam" id="PF03358">
    <property type="entry name" value="FMN_red"/>
    <property type="match status" value="1"/>
</dbReference>
<protein>
    <submittedName>
        <fullName evidence="2">NAD(P)H-dependent FMN reductase</fullName>
    </submittedName>
</protein>
<dbReference type="InterPro" id="IPR029039">
    <property type="entry name" value="Flavoprotein-like_sf"/>
</dbReference>
<evidence type="ECO:0000259" key="1">
    <source>
        <dbReference type="Pfam" id="PF03358"/>
    </source>
</evidence>
<name>A0A7Z7GEW5_9MICO</name>
<dbReference type="SUPFAM" id="SSF52218">
    <property type="entry name" value="Flavoproteins"/>
    <property type="match status" value="1"/>
</dbReference>
<dbReference type="GO" id="GO:0005829">
    <property type="term" value="C:cytosol"/>
    <property type="evidence" value="ECO:0007669"/>
    <property type="project" value="TreeGrafter"/>
</dbReference>
<dbReference type="Gene3D" id="3.40.50.360">
    <property type="match status" value="1"/>
</dbReference>
<sequence>MKIQIIVASTRDGRNADRVLPWLRQRVEFDGDVEVDVLDLRQWALPPFAETTSTVGDAMDPQYSSPVLRSWNRTLAEGDAYVVLTPEYNHSLPSSLKNAIDSTWQSFSLRNKPYIAVAYSVGIAAGARAVEHLATIAIESELVPLRNAVLIPYVGSAFTDSGQPADPRLEAALDIALEDLKWWSAALRTARRAGELPPAAHRRK</sequence>
<organism evidence="2 3">
    <name type="scientific">Microbacterium saccharophilum</name>
    <dbReference type="NCBI Taxonomy" id="1213358"/>
    <lineage>
        <taxon>Bacteria</taxon>
        <taxon>Bacillati</taxon>
        <taxon>Actinomycetota</taxon>
        <taxon>Actinomycetes</taxon>
        <taxon>Micrococcales</taxon>
        <taxon>Microbacteriaceae</taxon>
        <taxon>Microbacterium</taxon>
    </lineage>
</organism>
<evidence type="ECO:0000313" key="3">
    <source>
        <dbReference type="Proteomes" id="UP000198702"/>
    </source>
</evidence>
<evidence type="ECO:0000313" key="2">
    <source>
        <dbReference type="EMBL" id="SFI60757.1"/>
    </source>
</evidence>
<dbReference type="RefSeq" id="WP_051526324.1">
    <property type="nucleotide sequence ID" value="NZ_FOQZ01000003.1"/>
</dbReference>